<protein>
    <submittedName>
        <fullName evidence="2">Kinase similar to eukaryotic-like N-acetylglucosamine kinase</fullName>
    </submittedName>
</protein>
<reference evidence="2" key="1">
    <citation type="submission" date="2020-02" db="EMBL/GenBank/DDBJ databases">
        <authorList>
            <person name="Meier V. D."/>
        </authorList>
    </citation>
    <scope>NUCLEOTIDE SEQUENCE</scope>
    <source>
        <strain evidence="2">AVDCRST_MAG77</strain>
    </source>
</reference>
<evidence type="ECO:0000313" key="2">
    <source>
        <dbReference type="EMBL" id="CAA9232235.1"/>
    </source>
</evidence>
<evidence type="ECO:0000259" key="1">
    <source>
        <dbReference type="Pfam" id="PF01869"/>
    </source>
</evidence>
<dbReference type="SUPFAM" id="SSF53067">
    <property type="entry name" value="Actin-like ATPase domain"/>
    <property type="match status" value="2"/>
</dbReference>
<keyword evidence="2" id="KW-0418">Kinase</keyword>
<dbReference type="InterPro" id="IPR043129">
    <property type="entry name" value="ATPase_NBD"/>
</dbReference>
<organism evidence="2">
    <name type="scientific">uncultured Chloroflexota bacterium</name>
    <dbReference type="NCBI Taxonomy" id="166587"/>
    <lineage>
        <taxon>Bacteria</taxon>
        <taxon>Bacillati</taxon>
        <taxon>Chloroflexota</taxon>
        <taxon>environmental samples</taxon>
    </lineage>
</organism>
<sequence length="304" mass="31036">MDGGGSKTVCAVATPYGVELGRATTGPSNYQAVGLDTAATRVREAMQAAVEDACRRTGGEIEIVGRCLALAGVARPEDHQAWRGVLPTLPGGEGPVAITHDAMAALVGGTGRKLGVVAIAGTGAIALGVNAHGEERRASGWGYVLGDEGSGYAIGLAGLRAVCRAADGRGAETALTDRVVRKHGLDRLQALVRLVYGEWKPADIAANAPLVLRAAEDGDSVARAIVEDAAAELALASTAVIRGIGLAEEPVEVVTVGGLWDASPLLQERFAAHVRDSVPRVEVIRPRGEPVTGAVLLAREAAGG</sequence>
<dbReference type="AlphaFoldDB" id="A0A6J4HTG3"/>
<name>A0A6J4HTG3_9CHLR</name>
<feature type="domain" description="ATPase BadF/BadG/BcrA/BcrD type" evidence="1">
    <location>
        <begin position="2"/>
        <end position="298"/>
    </location>
</feature>
<dbReference type="InterPro" id="IPR052519">
    <property type="entry name" value="Euk-type_GlcNAc_Kinase"/>
</dbReference>
<dbReference type="GO" id="GO:0016301">
    <property type="term" value="F:kinase activity"/>
    <property type="evidence" value="ECO:0007669"/>
    <property type="project" value="UniProtKB-KW"/>
</dbReference>
<dbReference type="Gene3D" id="3.30.420.40">
    <property type="match status" value="2"/>
</dbReference>
<dbReference type="CDD" id="cd24007">
    <property type="entry name" value="ASKHA_NBD_eukNAGK-like"/>
    <property type="match status" value="1"/>
</dbReference>
<keyword evidence="2" id="KW-0808">Transferase</keyword>
<accession>A0A6J4HTG3</accession>
<dbReference type="Pfam" id="PF01869">
    <property type="entry name" value="BcrAD_BadFG"/>
    <property type="match status" value="1"/>
</dbReference>
<dbReference type="InterPro" id="IPR002731">
    <property type="entry name" value="ATPase_BadF"/>
</dbReference>
<proteinExistence type="predicted"/>
<dbReference type="EMBL" id="CADCTC010000069">
    <property type="protein sequence ID" value="CAA9232235.1"/>
    <property type="molecule type" value="Genomic_DNA"/>
</dbReference>
<dbReference type="PANTHER" id="PTHR43190">
    <property type="entry name" value="N-ACETYL-D-GLUCOSAMINE KINASE"/>
    <property type="match status" value="1"/>
</dbReference>
<dbReference type="PANTHER" id="PTHR43190:SF3">
    <property type="entry name" value="N-ACETYL-D-GLUCOSAMINE KINASE"/>
    <property type="match status" value="1"/>
</dbReference>
<gene>
    <name evidence="2" type="ORF">AVDCRST_MAG77-1072</name>
</gene>